<evidence type="ECO:0000313" key="8">
    <source>
        <dbReference type="EMBL" id="CAL1695474.1"/>
    </source>
</evidence>
<feature type="domain" description="Xylanolytic transcriptional activator regulatory" evidence="7">
    <location>
        <begin position="292"/>
        <end position="381"/>
    </location>
</feature>
<dbReference type="EMBL" id="OZ037944">
    <property type="protein sequence ID" value="CAL1695474.1"/>
    <property type="molecule type" value="Genomic_DNA"/>
</dbReference>
<keyword evidence="3" id="KW-0805">Transcription regulation</keyword>
<dbReference type="PANTHER" id="PTHR47338">
    <property type="entry name" value="ZN(II)2CYS6 TRANSCRIPTION FACTOR (EUROFUNG)-RELATED"/>
    <property type="match status" value="1"/>
</dbReference>
<feature type="region of interest" description="Disordered" evidence="6">
    <location>
        <begin position="127"/>
        <end position="148"/>
    </location>
</feature>
<gene>
    <name evidence="8" type="ORF">GFSPODELE1_LOCUS770</name>
</gene>
<accession>A0ABP1CLF6</accession>
<dbReference type="Proteomes" id="UP001497453">
    <property type="component" value="Chromosome 1"/>
</dbReference>
<dbReference type="Pfam" id="PF04082">
    <property type="entry name" value="Fungal_trans"/>
    <property type="match status" value="1"/>
</dbReference>
<feature type="compositionally biased region" description="Polar residues" evidence="6">
    <location>
        <begin position="127"/>
        <end position="142"/>
    </location>
</feature>
<proteinExistence type="predicted"/>
<evidence type="ECO:0000256" key="1">
    <source>
        <dbReference type="ARBA" id="ARBA00004123"/>
    </source>
</evidence>
<protein>
    <recommendedName>
        <fullName evidence="7">Xylanolytic transcriptional activator regulatory domain-containing protein</fullName>
    </recommendedName>
</protein>
<evidence type="ECO:0000256" key="4">
    <source>
        <dbReference type="ARBA" id="ARBA00023163"/>
    </source>
</evidence>
<keyword evidence="5" id="KW-0539">Nucleus</keyword>
<dbReference type="PANTHER" id="PTHR47338:SF29">
    <property type="entry name" value="ZN(2)-C6 FUNGAL-TYPE DOMAIN-CONTAINING PROTEIN"/>
    <property type="match status" value="1"/>
</dbReference>
<evidence type="ECO:0000256" key="3">
    <source>
        <dbReference type="ARBA" id="ARBA00023015"/>
    </source>
</evidence>
<keyword evidence="4" id="KW-0804">Transcription</keyword>
<evidence type="ECO:0000256" key="5">
    <source>
        <dbReference type="ARBA" id="ARBA00023242"/>
    </source>
</evidence>
<keyword evidence="9" id="KW-1185">Reference proteome</keyword>
<sequence length="669" mass="75546">MYPPSYTDSTFALLRSDLLIANARRHATNAARGRCDARRPCAGCIRSHAYALAHAPQGIDVPQEPDCTYDEGAEIPEDVETPEDREKAGILENKIKKLETLLRILDWQEDPSRGCSSSGSDSWDWVTPNNHVSPDTNPSSLSEFDERMGSSSNLPNLPVLKDTWPPNIPPLDILRHLAEACFTNHAQTRRLLHAPTFMASLLLDPSDPRFPVLPLLHAVCANGSRYMANSVTAHFLRRSQDDYGDRSFSEEQAMFARSTMENCHTGENLLQYLQASIMLGWYHWFCAKWMDVHVLSGSTLRMAVSLGLNLCKPYPIITPSPVKYVPPFLPPAESFTEEEIRRNVFWMAYAMERLYGCGNSWAMSLSDEEISQMLPVTLADFEAGLPISQNGRQWSHDADLFSRHPEDHTDPFILYIKSVLLLSRVKNMCLRSRFQYYPDLIRNTIAEDPRLNAEFHAIESMVDTFRDTLPAQYKRPIEGEVVDPLLYSVVCTPYIAKIFLHEQFAAIGKHSCLSAFQCITSARAILDLLHSVTTTEYELPRIGLFPVLAWFTAGRVITRFLKAAQRENANDQIDTLQAEITFVLSTIKKLGACIPLARRYALMLDDHLQSMCGEDIAAKVRRMADEKEAAGESCVPPRDMDAPEMQETYQGEAYLAIRLSRPQVGYFPK</sequence>
<dbReference type="SMART" id="SM00906">
    <property type="entry name" value="Fungal_trans"/>
    <property type="match status" value="1"/>
</dbReference>
<evidence type="ECO:0000256" key="2">
    <source>
        <dbReference type="ARBA" id="ARBA00022723"/>
    </source>
</evidence>
<evidence type="ECO:0000256" key="6">
    <source>
        <dbReference type="SAM" id="MobiDB-lite"/>
    </source>
</evidence>
<keyword evidence="2" id="KW-0479">Metal-binding</keyword>
<dbReference type="InterPro" id="IPR050815">
    <property type="entry name" value="TF_fung"/>
</dbReference>
<evidence type="ECO:0000313" key="9">
    <source>
        <dbReference type="Proteomes" id="UP001497453"/>
    </source>
</evidence>
<organism evidence="8 9">
    <name type="scientific">Somion occarium</name>
    <dbReference type="NCBI Taxonomy" id="3059160"/>
    <lineage>
        <taxon>Eukaryota</taxon>
        <taxon>Fungi</taxon>
        <taxon>Dikarya</taxon>
        <taxon>Basidiomycota</taxon>
        <taxon>Agaricomycotina</taxon>
        <taxon>Agaricomycetes</taxon>
        <taxon>Polyporales</taxon>
        <taxon>Cerrenaceae</taxon>
        <taxon>Somion</taxon>
    </lineage>
</organism>
<dbReference type="CDD" id="cd12148">
    <property type="entry name" value="fungal_TF_MHR"/>
    <property type="match status" value="1"/>
</dbReference>
<reference evidence="9" key="1">
    <citation type="submission" date="2024-04" db="EMBL/GenBank/DDBJ databases">
        <authorList>
            <person name="Shaw F."/>
            <person name="Minotto A."/>
        </authorList>
    </citation>
    <scope>NUCLEOTIDE SEQUENCE [LARGE SCALE GENOMIC DNA]</scope>
</reference>
<name>A0ABP1CLF6_9APHY</name>
<evidence type="ECO:0000259" key="7">
    <source>
        <dbReference type="SMART" id="SM00906"/>
    </source>
</evidence>
<comment type="subcellular location">
    <subcellularLocation>
        <location evidence="1">Nucleus</location>
    </subcellularLocation>
</comment>
<dbReference type="InterPro" id="IPR007219">
    <property type="entry name" value="XnlR_reg_dom"/>
</dbReference>